<dbReference type="GO" id="GO:0008444">
    <property type="term" value="F:CDP-diacylglycerol-glycerol-3-phosphate 3-phosphatidyltransferase activity"/>
    <property type="evidence" value="ECO:0007669"/>
    <property type="project" value="UniProtKB-EC"/>
</dbReference>
<dbReference type="GO" id="GO:0005524">
    <property type="term" value="F:ATP binding"/>
    <property type="evidence" value="ECO:0007669"/>
    <property type="project" value="UniProtKB-KW"/>
</dbReference>
<evidence type="ECO:0000256" key="8">
    <source>
        <dbReference type="ARBA" id="ARBA00023264"/>
    </source>
</evidence>
<evidence type="ECO:0000256" key="6">
    <source>
        <dbReference type="ARBA" id="ARBA00023098"/>
    </source>
</evidence>
<keyword evidence="4 10" id="KW-0808">Transferase</keyword>
<keyword evidence="7 10" id="KW-0594">Phospholipid biosynthesis</keyword>
<dbReference type="InterPro" id="IPR001736">
    <property type="entry name" value="PLipase_D/transphosphatidylase"/>
</dbReference>
<keyword evidence="10" id="KW-0547">Nucleotide-binding</keyword>
<comment type="pathway">
    <text evidence="1 10">Phospholipid metabolism; phosphatidylglycerol biosynthesis; phosphatidylglycerol from CDP-diacylglycerol: step 1/2.</text>
</comment>
<dbReference type="EMBL" id="LATX01001692">
    <property type="protein sequence ID" value="KTB39276.1"/>
    <property type="molecule type" value="Genomic_DNA"/>
</dbReference>
<organism evidence="12 13">
    <name type="scientific">Moniliophthora roreri</name>
    <name type="common">Frosty pod rot fungus</name>
    <name type="synonym">Monilia roreri</name>
    <dbReference type="NCBI Taxonomy" id="221103"/>
    <lineage>
        <taxon>Eukaryota</taxon>
        <taxon>Fungi</taxon>
        <taxon>Dikarya</taxon>
        <taxon>Basidiomycota</taxon>
        <taxon>Agaricomycotina</taxon>
        <taxon>Agaricomycetes</taxon>
        <taxon>Agaricomycetidae</taxon>
        <taxon>Agaricales</taxon>
        <taxon>Marasmiineae</taxon>
        <taxon>Marasmiaceae</taxon>
        <taxon>Moniliophthora</taxon>
    </lineage>
</organism>
<dbReference type="PANTHER" id="PTHR12586:SF1">
    <property type="entry name" value="CDP-DIACYLGLYCEROL--GLYCEROL-3-PHOSPHATE 3-PHOSPHATIDYLTRANSFERASE, MITOCHONDRIAL"/>
    <property type="match status" value="1"/>
</dbReference>
<name>A0A0W0FSC7_MONRR</name>
<keyword evidence="5" id="KW-0677">Repeat</keyword>
<comment type="caution">
    <text evidence="12">The sequence shown here is derived from an EMBL/GenBank/DDBJ whole genome shotgun (WGS) entry which is preliminary data.</text>
</comment>
<feature type="domain" description="PLD phosphodiesterase" evidence="11">
    <location>
        <begin position="17"/>
        <end position="38"/>
    </location>
</feature>
<dbReference type="AlphaFoldDB" id="A0A0W0FSC7"/>
<evidence type="ECO:0000256" key="9">
    <source>
        <dbReference type="ARBA" id="ARBA00048586"/>
    </source>
</evidence>
<evidence type="ECO:0000256" key="5">
    <source>
        <dbReference type="ARBA" id="ARBA00022737"/>
    </source>
</evidence>
<dbReference type="UniPathway" id="UPA00084">
    <property type="reaction ID" value="UER00503"/>
</dbReference>
<comment type="similarity">
    <text evidence="2 10">Belongs to the CDP-alcohol phosphatidyltransferase class-II family.</text>
</comment>
<dbReference type="Proteomes" id="UP000054988">
    <property type="component" value="Unassembled WGS sequence"/>
</dbReference>
<evidence type="ECO:0000256" key="1">
    <source>
        <dbReference type="ARBA" id="ARBA00005042"/>
    </source>
</evidence>
<keyword evidence="8 10" id="KW-1208">Phospholipid metabolism</keyword>
<accession>A0A0W0FSC7</accession>
<dbReference type="InterPro" id="IPR016270">
    <property type="entry name" value="PGS1"/>
</dbReference>
<proteinExistence type="inferred from homology"/>
<protein>
    <recommendedName>
        <fullName evidence="10">CDP-diacylglycerol--glycerol-3-phosphate 3-phosphatidyltransferase</fullName>
        <ecNumber evidence="10">2.7.8.5</ecNumber>
    </recommendedName>
</protein>
<evidence type="ECO:0000256" key="7">
    <source>
        <dbReference type="ARBA" id="ARBA00023209"/>
    </source>
</evidence>
<reference evidence="12 13" key="1">
    <citation type="submission" date="2015-12" db="EMBL/GenBank/DDBJ databases">
        <title>Draft genome sequence of Moniliophthora roreri, the causal agent of frosty pod rot of cacao.</title>
        <authorList>
            <person name="Aime M.C."/>
            <person name="Diaz-Valderrama J.R."/>
            <person name="Kijpornyongpan T."/>
            <person name="Phillips-Mora W."/>
        </authorList>
    </citation>
    <scope>NUCLEOTIDE SEQUENCE [LARGE SCALE GENOMIC DNA]</scope>
    <source>
        <strain evidence="12 13">MCA 2952</strain>
    </source>
</reference>
<dbReference type="PROSITE" id="PS50035">
    <property type="entry name" value="PLD"/>
    <property type="match status" value="1"/>
</dbReference>
<dbReference type="GO" id="GO:0005739">
    <property type="term" value="C:mitochondrion"/>
    <property type="evidence" value="ECO:0007669"/>
    <property type="project" value="UniProtKB-SubCell"/>
</dbReference>
<comment type="subcellular location">
    <subcellularLocation>
        <location evidence="10">Mitochondrion</location>
    </subcellularLocation>
</comment>
<keyword evidence="6 10" id="KW-0443">Lipid metabolism</keyword>
<sequence length="82" mass="9515">MAKVVPPRFNEGWGTWHAKIYGADDDVMISGANLNKSYFTNRQDRYLRSRTNLSSRNTVSTFSERSPTFHINCFLHCMQNLI</sequence>
<gene>
    <name evidence="12" type="ORF">WG66_8146</name>
</gene>
<evidence type="ECO:0000259" key="11">
    <source>
        <dbReference type="PROSITE" id="PS50035"/>
    </source>
</evidence>
<comment type="function">
    <text evidence="10">Functions in the biosynthesis of the anionic phospholipids phosphatidylglycerol and cardiolipin.</text>
</comment>
<dbReference type="Gene3D" id="3.30.870.10">
    <property type="entry name" value="Endonuclease Chain A"/>
    <property type="match status" value="1"/>
</dbReference>
<evidence type="ECO:0000313" key="12">
    <source>
        <dbReference type="EMBL" id="KTB39276.1"/>
    </source>
</evidence>
<dbReference type="GO" id="GO:0032049">
    <property type="term" value="P:cardiolipin biosynthetic process"/>
    <property type="evidence" value="ECO:0007669"/>
    <property type="project" value="InterPro"/>
</dbReference>
<keyword evidence="10" id="KW-0067">ATP-binding</keyword>
<evidence type="ECO:0000256" key="10">
    <source>
        <dbReference type="RuleBase" id="RU365024"/>
    </source>
</evidence>
<evidence type="ECO:0000313" key="13">
    <source>
        <dbReference type="Proteomes" id="UP000054988"/>
    </source>
</evidence>
<dbReference type="PANTHER" id="PTHR12586">
    <property type="entry name" value="CDP-DIACYLGLYCEROL--SERINE O-PHOSPHATIDYLTRANSFERASE"/>
    <property type="match status" value="1"/>
</dbReference>
<dbReference type="EC" id="2.7.8.5" evidence="10"/>
<keyword evidence="3 10" id="KW-0444">Lipid biosynthesis</keyword>
<comment type="catalytic activity">
    <reaction evidence="9 10">
        <text>a CDP-1,2-diacyl-sn-glycerol + sn-glycerol 3-phosphate = a 1,2-diacyl-sn-glycero-3-phospho-(1'-sn-glycero-3'-phosphate) + CMP + H(+)</text>
        <dbReference type="Rhea" id="RHEA:12593"/>
        <dbReference type="ChEBI" id="CHEBI:15378"/>
        <dbReference type="ChEBI" id="CHEBI:57597"/>
        <dbReference type="ChEBI" id="CHEBI:58332"/>
        <dbReference type="ChEBI" id="CHEBI:60110"/>
        <dbReference type="ChEBI" id="CHEBI:60377"/>
        <dbReference type="EC" id="2.7.8.5"/>
    </reaction>
</comment>
<evidence type="ECO:0000256" key="3">
    <source>
        <dbReference type="ARBA" id="ARBA00022516"/>
    </source>
</evidence>
<evidence type="ECO:0000256" key="2">
    <source>
        <dbReference type="ARBA" id="ARBA00010682"/>
    </source>
</evidence>
<dbReference type="SUPFAM" id="SSF56024">
    <property type="entry name" value="Phospholipase D/nuclease"/>
    <property type="match status" value="1"/>
</dbReference>
<evidence type="ECO:0000256" key="4">
    <source>
        <dbReference type="ARBA" id="ARBA00022679"/>
    </source>
</evidence>
<keyword evidence="10" id="KW-0496">Mitochondrion</keyword>